<dbReference type="PANTHER" id="PTHR34129">
    <property type="entry name" value="BLR1139 PROTEIN"/>
    <property type="match status" value="1"/>
</dbReference>
<feature type="region of interest" description="Disordered" evidence="1">
    <location>
        <begin position="87"/>
        <end position="111"/>
    </location>
</feature>
<reference evidence="2 3" key="1">
    <citation type="journal article" date="2023" name="IScience">
        <title>Expanded male sex-determining region conserved during the evolution of homothallism in the green alga Volvox.</title>
        <authorList>
            <person name="Yamamoto K."/>
            <person name="Matsuzaki R."/>
            <person name="Mahakham W."/>
            <person name="Heman W."/>
            <person name="Sekimoto H."/>
            <person name="Kawachi M."/>
            <person name="Minakuchi Y."/>
            <person name="Toyoda A."/>
            <person name="Nozaki H."/>
        </authorList>
    </citation>
    <scope>NUCLEOTIDE SEQUENCE [LARGE SCALE GENOMIC DNA]</scope>
    <source>
        <strain evidence="2 3">NIES-4468</strain>
    </source>
</reference>
<sequence length="155" mass="16718">MVEEQNPAVPLYHMVQKELWVAAKESNQPYFPPTYDQDGFIHLTADPAFLLGIGNHFYRSVGGDFLLLVLDPAKLTAKVVLEPAAAVGSKSAEGLVPDNAPREAEKTEPAPPLFPHLYGTIDYHAVQSELAIQRDADGVFLSIPGLVPGATGDPE</sequence>
<organism evidence="2 3">
    <name type="scientific">Volvox africanus</name>
    <dbReference type="NCBI Taxonomy" id="51714"/>
    <lineage>
        <taxon>Eukaryota</taxon>
        <taxon>Viridiplantae</taxon>
        <taxon>Chlorophyta</taxon>
        <taxon>core chlorophytes</taxon>
        <taxon>Chlorophyceae</taxon>
        <taxon>CS clade</taxon>
        <taxon>Chlamydomonadales</taxon>
        <taxon>Volvocaceae</taxon>
        <taxon>Volvox</taxon>
    </lineage>
</organism>
<dbReference type="InterPro" id="IPR009297">
    <property type="entry name" value="DUF952"/>
</dbReference>
<proteinExistence type="predicted"/>
<evidence type="ECO:0000256" key="1">
    <source>
        <dbReference type="SAM" id="MobiDB-lite"/>
    </source>
</evidence>
<comment type="caution">
    <text evidence="2">The sequence shown here is derived from an EMBL/GenBank/DDBJ whole genome shotgun (WGS) entry which is preliminary data.</text>
</comment>
<dbReference type="SUPFAM" id="SSF56399">
    <property type="entry name" value="ADP-ribosylation"/>
    <property type="match status" value="1"/>
</dbReference>
<dbReference type="PANTHER" id="PTHR34129:SF1">
    <property type="entry name" value="DUF952 DOMAIN-CONTAINING PROTEIN"/>
    <property type="match status" value="1"/>
</dbReference>
<dbReference type="Gene3D" id="3.20.170.20">
    <property type="entry name" value="Protein of unknown function DUF952"/>
    <property type="match status" value="1"/>
</dbReference>
<evidence type="ECO:0000313" key="2">
    <source>
        <dbReference type="EMBL" id="GLI63085.1"/>
    </source>
</evidence>
<name>A0ABQ5RZQ8_9CHLO</name>
<dbReference type="Proteomes" id="UP001165090">
    <property type="component" value="Unassembled WGS sequence"/>
</dbReference>
<dbReference type="Pfam" id="PF06108">
    <property type="entry name" value="DUF952"/>
    <property type="match status" value="1"/>
</dbReference>
<keyword evidence="3" id="KW-1185">Reference proteome</keyword>
<gene>
    <name evidence="2" type="ORF">VaNZ11_005987</name>
</gene>
<dbReference type="EMBL" id="BSDZ01000014">
    <property type="protein sequence ID" value="GLI63085.1"/>
    <property type="molecule type" value="Genomic_DNA"/>
</dbReference>
<protein>
    <recommendedName>
        <fullName evidence="4">DUF952 domain-containing protein</fullName>
    </recommendedName>
</protein>
<evidence type="ECO:0008006" key="4">
    <source>
        <dbReference type="Google" id="ProtNLM"/>
    </source>
</evidence>
<accession>A0ABQ5RZQ8</accession>
<evidence type="ECO:0000313" key="3">
    <source>
        <dbReference type="Proteomes" id="UP001165090"/>
    </source>
</evidence>